<gene>
    <name evidence="4" type="ORF">G0P99_10740</name>
</gene>
<evidence type="ECO:0000256" key="2">
    <source>
        <dbReference type="SAM" id="Phobius"/>
    </source>
</evidence>
<keyword evidence="2" id="KW-1133">Transmembrane helix</keyword>
<dbReference type="Pfam" id="PF13181">
    <property type="entry name" value="TPR_8"/>
    <property type="match status" value="2"/>
</dbReference>
<accession>A0A6B2NS63</accession>
<dbReference type="RefSeq" id="WP_164129614.1">
    <property type="nucleotide sequence ID" value="NZ_JAAGOX010000014.1"/>
</dbReference>
<name>A0A6B2NS63_9RHOB</name>
<dbReference type="InterPro" id="IPR019734">
    <property type="entry name" value="TPR_rpt"/>
</dbReference>
<dbReference type="InterPro" id="IPR001054">
    <property type="entry name" value="A/G_cyclase"/>
</dbReference>
<dbReference type="SMART" id="SM00028">
    <property type="entry name" value="TPR"/>
    <property type="match status" value="3"/>
</dbReference>
<dbReference type="PROSITE" id="PS50125">
    <property type="entry name" value="GUANYLATE_CYCLASE_2"/>
    <property type="match status" value="1"/>
</dbReference>
<sequence length="620" mass="68050">MTGQEQRRLAAIMMLDVAGFTRLMGADESGTLALVLDARRSFVEPALARHGGRLVKLLGDGALAEFASVTGALDCACDIQTGMRNHPLKLRIGINLGEVIVEEDDIYGDGVNVAARIEGLARPGGIAVSHSVYEQARSRGGYRFVDGGKQMVKNVAEPVAVFHLSTNGGEAEAVRPARSPPRRRWLPLALAACVVVAGAVYALLVGDLRLWTDDAPPPVGAVVAEDRPSLVVLPFENLSGDPAQTYFSDGMTDNLINDLSQIGGLLVIARNTSFSFRDRQEPMDARTVHKVLGVRYVVEGSVQRAGDHVRINANLVDGTTGFQLWAGRLDREFSDLFALQDQVASQIIDALKIELTQDQQRRLSKRYTDNLKAYDLFLRAWEEVWRFNEESRQIAQEFLWSALAIDPDFALAKAILATTYTNRTGVSLTMNAESLETAYRLAGQAVATDPELPAVHASLGLVHMFRREYDQADASFARALELDPNYADGYGMQAWNWHYAGDSERALAGFEYALRLNPRAPFPYLSAIAEVHFSLGDLDAALAISTEALERNPEALRQRLLQGAIFAEMGRIEDAEWEVVEALALESGIRAINLPDIYPFREDDVLMRLKQALRSAGLPG</sequence>
<reference evidence="4" key="1">
    <citation type="submission" date="2020-02" db="EMBL/GenBank/DDBJ databases">
        <title>Delineation of the pyrene-degrading pathway in Roseobacter clade bacteria by genomic analysis.</title>
        <authorList>
            <person name="Zhou H."/>
            <person name="Wang H."/>
        </authorList>
    </citation>
    <scope>NUCLEOTIDE SEQUENCE</scope>
    <source>
        <strain evidence="4">PrR005</strain>
    </source>
</reference>
<protein>
    <recommendedName>
        <fullName evidence="3">Guanylate cyclase domain-containing protein</fullName>
    </recommendedName>
</protein>
<dbReference type="PROSITE" id="PS50005">
    <property type="entry name" value="TPR"/>
    <property type="match status" value="1"/>
</dbReference>
<dbReference type="GO" id="GO:0006171">
    <property type="term" value="P:cAMP biosynthetic process"/>
    <property type="evidence" value="ECO:0007669"/>
    <property type="project" value="TreeGrafter"/>
</dbReference>
<dbReference type="PANTHER" id="PTHR43081">
    <property type="entry name" value="ADENYLATE CYCLASE, TERMINAL-DIFFERENTIATION SPECIFIC-RELATED"/>
    <property type="match status" value="1"/>
</dbReference>
<dbReference type="EMBL" id="JAAGOX010000014">
    <property type="protein sequence ID" value="NDW45437.1"/>
    <property type="molecule type" value="Genomic_DNA"/>
</dbReference>
<keyword evidence="2" id="KW-0472">Membrane</keyword>
<evidence type="ECO:0000256" key="1">
    <source>
        <dbReference type="PROSITE-ProRule" id="PRU00339"/>
    </source>
</evidence>
<evidence type="ECO:0000259" key="3">
    <source>
        <dbReference type="PROSITE" id="PS50125"/>
    </source>
</evidence>
<evidence type="ECO:0000313" key="4">
    <source>
        <dbReference type="EMBL" id="NDW45437.1"/>
    </source>
</evidence>
<proteinExistence type="predicted"/>
<keyword evidence="1" id="KW-0802">TPR repeat</keyword>
<dbReference type="Gene3D" id="1.25.40.10">
    <property type="entry name" value="Tetratricopeptide repeat domain"/>
    <property type="match status" value="2"/>
</dbReference>
<dbReference type="SMART" id="SM00044">
    <property type="entry name" value="CYCc"/>
    <property type="match status" value="1"/>
</dbReference>
<dbReference type="GO" id="GO:0004016">
    <property type="term" value="F:adenylate cyclase activity"/>
    <property type="evidence" value="ECO:0007669"/>
    <property type="project" value="UniProtKB-ARBA"/>
</dbReference>
<dbReference type="Pfam" id="PF00211">
    <property type="entry name" value="Guanylate_cyc"/>
    <property type="match status" value="1"/>
</dbReference>
<dbReference type="InterPro" id="IPR011990">
    <property type="entry name" value="TPR-like_helical_dom_sf"/>
</dbReference>
<dbReference type="PANTHER" id="PTHR43081:SF19">
    <property type="entry name" value="PH-SENSITIVE ADENYLATE CYCLASE RV1264"/>
    <property type="match status" value="1"/>
</dbReference>
<dbReference type="InterPro" id="IPR050697">
    <property type="entry name" value="Adenylyl/Guanylyl_Cyclase_3/4"/>
</dbReference>
<organism evidence="4">
    <name type="scientific">Ruegeria sp. PrR005</name>
    <dbReference type="NCBI Taxonomy" id="2706882"/>
    <lineage>
        <taxon>Bacteria</taxon>
        <taxon>Pseudomonadati</taxon>
        <taxon>Pseudomonadota</taxon>
        <taxon>Alphaproteobacteria</taxon>
        <taxon>Rhodobacterales</taxon>
        <taxon>Roseobacteraceae</taxon>
        <taxon>Ruegeria</taxon>
    </lineage>
</organism>
<dbReference type="AlphaFoldDB" id="A0A6B2NS63"/>
<feature type="domain" description="Guanylate cyclase" evidence="3">
    <location>
        <begin position="11"/>
        <end position="118"/>
    </location>
</feature>
<dbReference type="Gene3D" id="3.40.50.10070">
    <property type="entry name" value="TolB, N-terminal domain"/>
    <property type="match status" value="1"/>
</dbReference>
<dbReference type="Gene3D" id="3.30.70.1230">
    <property type="entry name" value="Nucleotide cyclase"/>
    <property type="match status" value="1"/>
</dbReference>
<comment type="caution">
    <text evidence="4">The sequence shown here is derived from an EMBL/GenBank/DDBJ whole genome shotgun (WGS) entry which is preliminary data.</text>
</comment>
<feature type="transmembrane region" description="Helical" evidence="2">
    <location>
        <begin position="185"/>
        <end position="204"/>
    </location>
</feature>
<dbReference type="InterPro" id="IPR029787">
    <property type="entry name" value="Nucleotide_cyclase"/>
</dbReference>
<dbReference type="GO" id="GO:0035556">
    <property type="term" value="P:intracellular signal transduction"/>
    <property type="evidence" value="ECO:0007669"/>
    <property type="project" value="InterPro"/>
</dbReference>
<dbReference type="SUPFAM" id="SSF55073">
    <property type="entry name" value="Nucleotide cyclase"/>
    <property type="match status" value="1"/>
</dbReference>
<feature type="repeat" description="TPR" evidence="1">
    <location>
        <begin position="453"/>
        <end position="486"/>
    </location>
</feature>
<keyword evidence="2" id="KW-0812">Transmembrane</keyword>
<dbReference type="CDD" id="cd07302">
    <property type="entry name" value="CHD"/>
    <property type="match status" value="1"/>
</dbReference>
<dbReference type="SUPFAM" id="SSF48452">
    <property type="entry name" value="TPR-like"/>
    <property type="match status" value="1"/>
</dbReference>